<sequence length="404" mass="44996">MLKCMIKCDGKISVAERALSLIRTCYYSTEDVLAIIDLWDDVADIDEHDKAACQEILRCERRLQAMEAVRKLPATTLSFSAIITYDHPTRSTSAEDASYTSAPLLSREAPIQDAFDRRTPSKVTYKQDVAAGAKLKEKTLPLFIPPSAFADNSTRTVRRRSGFDTASTSSRQPVVRDSRAFSSEYQLSRIPQGISDPFSSSDLDDNAFRTMHQAAAAAPASNASRVTSSPAAVWPSTHAPSSSSFRVSAPIPPVDLPLSSVSTDFPVMLLVHCPHDLSSIVSTFRHRLRLLRLQYHQPRPFFPLHSRITTRLRVALALRNLRRAITCRVVVVAAARRYRRLAITGSQDWEGSSVARWRKSRECSMLLRRVWRVSSFPISAFGLVLTYSLTPNVIAFLNNLDALA</sequence>
<organism evidence="2 3">
    <name type="scientific">Favolaschia claudopus</name>
    <dbReference type="NCBI Taxonomy" id="2862362"/>
    <lineage>
        <taxon>Eukaryota</taxon>
        <taxon>Fungi</taxon>
        <taxon>Dikarya</taxon>
        <taxon>Basidiomycota</taxon>
        <taxon>Agaricomycotina</taxon>
        <taxon>Agaricomycetes</taxon>
        <taxon>Agaricomycetidae</taxon>
        <taxon>Agaricales</taxon>
        <taxon>Marasmiineae</taxon>
        <taxon>Mycenaceae</taxon>
        <taxon>Favolaschia</taxon>
    </lineage>
</organism>
<gene>
    <name evidence="2" type="ORF">R3P38DRAFT_3215624</name>
</gene>
<dbReference type="Proteomes" id="UP001362999">
    <property type="component" value="Unassembled WGS sequence"/>
</dbReference>
<evidence type="ECO:0000256" key="1">
    <source>
        <dbReference type="SAM" id="MobiDB-lite"/>
    </source>
</evidence>
<evidence type="ECO:0000313" key="3">
    <source>
        <dbReference type="Proteomes" id="UP001362999"/>
    </source>
</evidence>
<dbReference type="EMBL" id="JAWWNJ010000079">
    <property type="protein sequence ID" value="KAK7002465.1"/>
    <property type="molecule type" value="Genomic_DNA"/>
</dbReference>
<proteinExistence type="predicted"/>
<protein>
    <submittedName>
        <fullName evidence="2">Uncharacterized protein</fullName>
    </submittedName>
</protein>
<accession>A0AAW0A8E2</accession>
<dbReference type="AlphaFoldDB" id="A0AAW0A8E2"/>
<comment type="caution">
    <text evidence="2">The sequence shown here is derived from an EMBL/GenBank/DDBJ whole genome shotgun (WGS) entry which is preliminary data.</text>
</comment>
<feature type="region of interest" description="Disordered" evidence="1">
    <location>
        <begin position="155"/>
        <end position="178"/>
    </location>
</feature>
<name>A0AAW0A8E2_9AGAR</name>
<keyword evidence="3" id="KW-1185">Reference proteome</keyword>
<reference evidence="2 3" key="1">
    <citation type="journal article" date="2024" name="J Genomics">
        <title>Draft genome sequencing and assembly of Favolaschia claudopus CIRM-BRFM 2984 isolated from oak limbs.</title>
        <authorList>
            <person name="Navarro D."/>
            <person name="Drula E."/>
            <person name="Chaduli D."/>
            <person name="Cazenave R."/>
            <person name="Ahrendt S."/>
            <person name="Wang J."/>
            <person name="Lipzen A."/>
            <person name="Daum C."/>
            <person name="Barry K."/>
            <person name="Grigoriev I.V."/>
            <person name="Favel A."/>
            <person name="Rosso M.N."/>
            <person name="Martin F."/>
        </authorList>
    </citation>
    <scope>NUCLEOTIDE SEQUENCE [LARGE SCALE GENOMIC DNA]</scope>
    <source>
        <strain evidence="2 3">CIRM-BRFM 2984</strain>
    </source>
</reference>
<evidence type="ECO:0000313" key="2">
    <source>
        <dbReference type="EMBL" id="KAK7002465.1"/>
    </source>
</evidence>